<dbReference type="Gene3D" id="3.40.50.300">
    <property type="entry name" value="P-loop containing nucleotide triphosphate hydrolases"/>
    <property type="match status" value="1"/>
</dbReference>
<dbReference type="SUPFAM" id="SSF54211">
    <property type="entry name" value="Ribosomal protein S5 domain 2-like"/>
    <property type="match status" value="1"/>
</dbReference>
<feature type="active site" evidence="9 11">
    <location>
        <position position="717"/>
    </location>
</feature>
<dbReference type="EC" id="3.4.21.53" evidence="9 10"/>
<dbReference type="PRINTS" id="PR00830">
    <property type="entry name" value="ENDOLAPTASE"/>
</dbReference>
<dbReference type="SMART" id="SM00382">
    <property type="entry name" value="AAA"/>
    <property type="match status" value="1"/>
</dbReference>
<keyword evidence="3 9" id="KW-0645">Protease</keyword>
<dbReference type="Proteomes" id="UP000830116">
    <property type="component" value="Chromosome"/>
</dbReference>
<sequence>MSEGKVQQLPLLPLRDLIIFPHMMMPLFVGREKSINALEEAMSKQTDIVLAAQKDAKTNNPEPKDIFAIGTVGTIIQLLRLPDGTVKVLVEGKRRVKIKNFINNENFFMVAAEPLEEDATNVVEAQALVRSVKSTFETYVKLNKRIPPEILMRVSTIENPGELADIIVAQLNLKLEDKQTVLEIIDASKRLEHLLNLMTGEIEILEVEKKIRTRVKKQMERSQKEYYLNEQMQAIQKELGEKDDYQAELQDLEVKTKNKKMSQEAKDKVMKEIKKLKMMSPMSAEATVVRNYIDWVLSLPWYDYNEEKHDIKNAQRILDDDHWGLEKVKDRILEYLAVLSISKDMKGPILCLAGPPGVGKTSLARSIAESLNRPFARISLGGVRDEAEIRGHRKTYVGAMPGKILQALRKVDKGNPLVLLDEIDKMANDFRGDPAAAMLEVLDPEQNNNFQDHYLELEYDLSKVMFIATANSLHTIPRPLLDRMEIINLEGYIEQEKFHIAKNYLVPKQLENHGLKDYKVTIKDETIRDVIRYYTREAGVRNLERQVGNVARKVAKDIVMNETLETFRNDTKTSESTGKKAAAAAKKGAGKSAKATATTTGKNAGYVVTPTKLVELLGPHKFKFGVIETENEIGLTNGMAWTEVGGDLLAVEVSVVPGKGKFTVTGQLGDVMKESCSAAMSYVRSRGPLFGLDKEYFSNIDVHIHLPEGAVPKDGPSAGIALTTSIVSAIMKVAVKRTVAMTGEISLRGRVMAIGGLKEKILAAHRGGIKIIICPKENEKDLKDIPKDVMKDLKVILVDHVDQVLINALDIKSPKELFKVQKETEFGIKAQYTGQAVHHH</sequence>
<dbReference type="InterPro" id="IPR008269">
    <property type="entry name" value="Lon_proteolytic"/>
</dbReference>
<dbReference type="Gene3D" id="1.20.5.5270">
    <property type="match status" value="1"/>
</dbReference>
<feature type="binding site" evidence="9">
    <location>
        <begin position="354"/>
        <end position="361"/>
    </location>
    <ligand>
        <name>ATP</name>
        <dbReference type="ChEBI" id="CHEBI:30616"/>
    </ligand>
</feature>
<evidence type="ECO:0000256" key="5">
    <source>
        <dbReference type="ARBA" id="ARBA00022801"/>
    </source>
</evidence>
<dbReference type="GO" id="GO:0004252">
    <property type="term" value="F:serine-type endopeptidase activity"/>
    <property type="evidence" value="ECO:0007669"/>
    <property type="project" value="UniProtKB-EC"/>
</dbReference>
<evidence type="ECO:0000313" key="18">
    <source>
        <dbReference type="Proteomes" id="UP000830116"/>
    </source>
</evidence>
<dbReference type="CDD" id="cd19500">
    <property type="entry name" value="RecA-like_Lon"/>
    <property type="match status" value="1"/>
</dbReference>
<dbReference type="InterPro" id="IPR003959">
    <property type="entry name" value="ATPase_AAA_core"/>
</dbReference>
<evidence type="ECO:0000256" key="13">
    <source>
        <dbReference type="SAM" id="Coils"/>
    </source>
</evidence>
<feature type="domain" description="Lon N-terminal" evidence="16">
    <location>
        <begin position="9"/>
        <end position="202"/>
    </location>
</feature>
<keyword evidence="4 9" id="KW-0547">Nucleotide-binding</keyword>
<keyword evidence="5 9" id="KW-0378">Hydrolase</keyword>
<dbReference type="SMART" id="SM00464">
    <property type="entry name" value="LON"/>
    <property type="match status" value="1"/>
</dbReference>
<dbReference type="EMBL" id="CP093442">
    <property type="protein sequence ID" value="UOF00573.1"/>
    <property type="molecule type" value="Genomic_DNA"/>
</dbReference>
<keyword evidence="13" id="KW-0175">Coiled coil</keyword>
<dbReference type="SUPFAM" id="SSF52540">
    <property type="entry name" value="P-loop containing nucleoside triphosphate hydrolases"/>
    <property type="match status" value="1"/>
</dbReference>
<dbReference type="PROSITE" id="PS51787">
    <property type="entry name" value="LON_N"/>
    <property type="match status" value="1"/>
</dbReference>
<dbReference type="InterPro" id="IPR046336">
    <property type="entry name" value="Lon_prtase_N_sf"/>
</dbReference>
<evidence type="ECO:0000256" key="12">
    <source>
        <dbReference type="RuleBase" id="RU000591"/>
    </source>
</evidence>
<comment type="subcellular location">
    <subcellularLocation>
        <location evidence="1 9 10">Cytoplasm</location>
    </subcellularLocation>
</comment>
<comment type="induction">
    <text evidence="9">By heat shock.</text>
</comment>
<evidence type="ECO:0000256" key="3">
    <source>
        <dbReference type="ARBA" id="ARBA00022670"/>
    </source>
</evidence>
<feature type="compositionally biased region" description="Low complexity" evidence="14">
    <location>
        <begin position="574"/>
        <end position="595"/>
    </location>
</feature>
<keyword evidence="8 9" id="KW-0346">Stress response</keyword>
<comment type="similarity">
    <text evidence="9 10 11 12">Belongs to the peptidase S16 family.</text>
</comment>
<evidence type="ECO:0000256" key="6">
    <source>
        <dbReference type="ARBA" id="ARBA00022825"/>
    </source>
</evidence>
<dbReference type="HAMAP" id="MF_01973">
    <property type="entry name" value="lon_bact"/>
    <property type="match status" value="1"/>
</dbReference>
<comment type="catalytic activity">
    <reaction evidence="9 10 11">
        <text>Hydrolysis of proteins in presence of ATP.</text>
        <dbReference type="EC" id="3.4.21.53"/>
    </reaction>
</comment>
<dbReference type="Gene3D" id="2.30.130.40">
    <property type="entry name" value="LON domain-like"/>
    <property type="match status" value="1"/>
</dbReference>
<feature type="coiled-coil region" evidence="13">
    <location>
        <begin position="228"/>
        <end position="262"/>
    </location>
</feature>
<dbReference type="Pfam" id="PF02190">
    <property type="entry name" value="LON_substr_bdg"/>
    <property type="match status" value="1"/>
</dbReference>
<evidence type="ECO:0000256" key="9">
    <source>
        <dbReference type="HAMAP-Rule" id="MF_01973"/>
    </source>
</evidence>
<keyword evidence="2 9" id="KW-0963">Cytoplasm</keyword>
<gene>
    <name evidence="9 17" type="primary">lon</name>
    <name evidence="17" type="ORF">MNR06_12775</name>
</gene>
<dbReference type="Pfam" id="PF22667">
    <property type="entry name" value="Lon_lid"/>
    <property type="match status" value="1"/>
</dbReference>
<proteinExistence type="evidence at transcript level"/>
<dbReference type="Pfam" id="PF05362">
    <property type="entry name" value="Lon_C"/>
    <property type="match status" value="1"/>
</dbReference>
<evidence type="ECO:0000256" key="8">
    <source>
        <dbReference type="ARBA" id="ARBA00023016"/>
    </source>
</evidence>
<evidence type="ECO:0000256" key="4">
    <source>
        <dbReference type="ARBA" id="ARBA00022741"/>
    </source>
</evidence>
<evidence type="ECO:0000256" key="2">
    <source>
        <dbReference type="ARBA" id="ARBA00022490"/>
    </source>
</evidence>
<dbReference type="PROSITE" id="PS51786">
    <property type="entry name" value="LON_PROTEOLYTIC"/>
    <property type="match status" value="1"/>
</dbReference>
<feature type="region of interest" description="Disordered" evidence="14">
    <location>
        <begin position="569"/>
        <end position="595"/>
    </location>
</feature>
<dbReference type="InterPro" id="IPR020568">
    <property type="entry name" value="Ribosomal_Su5_D2-typ_SF"/>
</dbReference>
<dbReference type="InterPro" id="IPR004815">
    <property type="entry name" value="Lon_bac/euk-typ"/>
</dbReference>
<reference evidence="17" key="1">
    <citation type="submission" date="2022-03" db="EMBL/GenBank/DDBJ databases">
        <title>Genome Identification and Characterization of new species Bdellovibrio reynosense LBG001 sp. nov. from a Mexico soil sample.</title>
        <authorList>
            <person name="Camilli A."/>
            <person name="Ajao Y."/>
            <person name="Guo X."/>
        </authorList>
    </citation>
    <scope>NUCLEOTIDE SEQUENCE</scope>
    <source>
        <strain evidence="17">LBG001</strain>
    </source>
</reference>
<protein>
    <recommendedName>
        <fullName evidence="9 10">Lon protease</fullName>
        <ecNumber evidence="9 10">3.4.21.53</ecNumber>
    </recommendedName>
    <alternativeName>
        <fullName evidence="9">ATP-dependent protease La</fullName>
    </alternativeName>
</protein>
<keyword evidence="18" id="KW-1185">Reference proteome</keyword>
<keyword evidence="6 9" id="KW-0720">Serine protease</keyword>
<dbReference type="RefSeq" id="WP_243536667.1">
    <property type="nucleotide sequence ID" value="NZ_CP093442.1"/>
</dbReference>
<accession>A0ABY4C6Q9</accession>
<dbReference type="InterPro" id="IPR003111">
    <property type="entry name" value="Lon_prtase_N"/>
</dbReference>
<comment type="subunit">
    <text evidence="9 10">Homohexamer. Organized in a ring with a central cavity.</text>
</comment>
<evidence type="ECO:0000259" key="16">
    <source>
        <dbReference type="PROSITE" id="PS51787"/>
    </source>
</evidence>
<dbReference type="InterPro" id="IPR027065">
    <property type="entry name" value="Lon_Prtase"/>
</dbReference>
<dbReference type="Gene3D" id="3.30.230.10">
    <property type="match status" value="1"/>
</dbReference>
<evidence type="ECO:0000313" key="17">
    <source>
        <dbReference type="EMBL" id="UOF00573.1"/>
    </source>
</evidence>
<feature type="active site" evidence="9 11">
    <location>
        <position position="760"/>
    </location>
</feature>
<dbReference type="Pfam" id="PF00004">
    <property type="entry name" value="AAA"/>
    <property type="match status" value="1"/>
</dbReference>
<evidence type="ECO:0000259" key="15">
    <source>
        <dbReference type="PROSITE" id="PS51786"/>
    </source>
</evidence>
<dbReference type="InterPro" id="IPR054594">
    <property type="entry name" value="Lon_lid"/>
</dbReference>
<dbReference type="NCBIfam" id="TIGR00763">
    <property type="entry name" value="lon"/>
    <property type="match status" value="1"/>
</dbReference>
<evidence type="ECO:0000256" key="1">
    <source>
        <dbReference type="ARBA" id="ARBA00004496"/>
    </source>
</evidence>
<dbReference type="Gene3D" id="1.20.58.1480">
    <property type="match status" value="1"/>
</dbReference>
<evidence type="ECO:0000256" key="11">
    <source>
        <dbReference type="PROSITE-ProRule" id="PRU01122"/>
    </source>
</evidence>
<dbReference type="PROSITE" id="PS01046">
    <property type="entry name" value="LON_SER"/>
    <property type="match status" value="1"/>
</dbReference>
<dbReference type="PIRSF" id="PIRSF001174">
    <property type="entry name" value="Lon_proteas"/>
    <property type="match status" value="1"/>
</dbReference>
<dbReference type="InterPro" id="IPR015947">
    <property type="entry name" value="PUA-like_sf"/>
</dbReference>
<organism evidence="17 18">
    <name type="scientific">Bdellovibrio reynosensis</name>
    <dbReference type="NCBI Taxonomy" id="2835041"/>
    <lineage>
        <taxon>Bacteria</taxon>
        <taxon>Pseudomonadati</taxon>
        <taxon>Bdellovibrionota</taxon>
        <taxon>Bdellovibrionia</taxon>
        <taxon>Bdellovibrionales</taxon>
        <taxon>Pseudobdellovibrionaceae</taxon>
        <taxon>Bdellovibrio</taxon>
    </lineage>
</organism>
<evidence type="ECO:0000256" key="7">
    <source>
        <dbReference type="ARBA" id="ARBA00022840"/>
    </source>
</evidence>
<dbReference type="InterPro" id="IPR014721">
    <property type="entry name" value="Ribsml_uS5_D2-typ_fold_subgr"/>
</dbReference>
<dbReference type="Gene3D" id="1.10.8.60">
    <property type="match status" value="1"/>
</dbReference>
<keyword evidence="7 9" id="KW-0067">ATP-binding</keyword>
<evidence type="ECO:0000256" key="10">
    <source>
        <dbReference type="PIRNR" id="PIRNR001174"/>
    </source>
</evidence>
<dbReference type="InterPro" id="IPR027417">
    <property type="entry name" value="P-loop_NTPase"/>
</dbReference>
<feature type="domain" description="Lon proteolytic" evidence="15">
    <location>
        <begin position="630"/>
        <end position="811"/>
    </location>
</feature>
<dbReference type="SUPFAM" id="SSF88697">
    <property type="entry name" value="PUA domain-like"/>
    <property type="match status" value="1"/>
</dbReference>
<dbReference type="PANTHER" id="PTHR10046">
    <property type="entry name" value="ATP DEPENDENT LON PROTEASE FAMILY MEMBER"/>
    <property type="match status" value="1"/>
</dbReference>
<evidence type="ECO:0000256" key="14">
    <source>
        <dbReference type="SAM" id="MobiDB-lite"/>
    </source>
</evidence>
<dbReference type="InterPro" id="IPR027543">
    <property type="entry name" value="Lon_bac"/>
</dbReference>
<comment type="function">
    <text evidence="9">ATP-dependent serine protease that mediates the selective degradation of mutant and abnormal proteins as well as certain short-lived regulatory proteins. Required for cellular homeostasis and for survival from DNA damage and developmental changes induced by stress. Degrades polypeptides processively to yield small peptide fragments that are 5 to 10 amino acids long. Binds to DNA in a double-stranded, site-specific manner.</text>
</comment>
<name>A0ABY4C6Q9_9BACT</name>
<dbReference type="InterPro" id="IPR003593">
    <property type="entry name" value="AAA+_ATPase"/>
</dbReference>
<dbReference type="InterPro" id="IPR008268">
    <property type="entry name" value="Peptidase_S16_AS"/>
</dbReference>